<gene>
    <name evidence="4" type="ORF">GOBAR_AA36487</name>
</gene>
<feature type="compositionally biased region" description="Polar residues" evidence="2">
    <location>
        <begin position="34"/>
        <end position="44"/>
    </location>
</feature>
<evidence type="ECO:0000256" key="1">
    <source>
        <dbReference type="SAM" id="Coils"/>
    </source>
</evidence>
<evidence type="ECO:0000313" key="5">
    <source>
        <dbReference type="Proteomes" id="UP000239757"/>
    </source>
</evidence>
<feature type="signal peptide" evidence="3">
    <location>
        <begin position="1"/>
        <end position="25"/>
    </location>
</feature>
<feature type="coiled-coil region" evidence="1">
    <location>
        <begin position="96"/>
        <end position="158"/>
    </location>
</feature>
<keyword evidence="1" id="KW-0175">Coiled coil</keyword>
<name>A0A2P5VZI7_GOSBA</name>
<dbReference type="OrthoDB" id="1000075at2759"/>
<dbReference type="Proteomes" id="UP000239757">
    <property type="component" value="Unassembled WGS sequence"/>
</dbReference>
<evidence type="ECO:0000313" key="4">
    <source>
        <dbReference type="EMBL" id="PPR84225.1"/>
    </source>
</evidence>
<evidence type="ECO:0000256" key="2">
    <source>
        <dbReference type="SAM" id="MobiDB-lite"/>
    </source>
</evidence>
<reference evidence="4 5" key="1">
    <citation type="submission" date="2015-01" db="EMBL/GenBank/DDBJ databases">
        <title>Genome of allotetraploid Gossypium barbadense reveals genomic plasticity and fiber elongation in cotton evolution.</title>
        <authorList>
            <person name="Chen X."/>
            <person name="Liu X."/>
            <person name="Zhao B."/>
            <person name="Zheng H."/>
            <person name="Hu Y."/>
            <person name="Lu G."/>
            <person name="Yang C."/>
            <person name="Chen J."/>
            <person name="Shan C."/>
            <person name="Zhang L."/>
            <person name="Zhou Y."/>
            <person name="Wang L."/>
            <person name="Guo W."/>
            <person name="Bai Y."/>
            <person name="Ruan J."/>
            <person name="Shangguan X."/>
            <person name="Mao Y."/>
            <person name="Jiang J."/>
            <person name="Zhu Y."/>
            <person name="Lei J."/>
            <person name="Kang H."/>
            <person name="Chen S."/>
            <person name="He X."/>
            <person name="Wang R."/>
            <person name="Wang Y."/>
            <person name="Chen J."/>
            <person name="Wang L."/>
            <person name="Yu S."/>
            <person name="Wang B."/>
            <person name="Wei J."/>
            <person name="Song S."/>
            <person name="Lu X."/>
            <person name="Gao Z."/>
            <person name="Gu W."/>
            <person name="Deng X."/>
            <person name="Ma D."/>
            <person name="Wang S."/>
            <person name="Liang W."/>
            <person name="Fang L."/>
            <person name="Cai C."/>
            <person name="Zhu X."/>
            <person name="Zhou B."/>
            <person name="Zhang Y."/>
            <person name="Chen Z."/>
            <person name="Xu S."/>
            <person name="Zhu R."/>
            <person name="Wang S."/>
            <person name="Zhang T."/>
            <person name="Zhao G."/>
        </authorList>
    </citation>
    <scope>NUCLEOTIDE SEQUENCE [LARGE SCALE GENOMIC DNA]</scope>
    <source>
        <strain evidence="5">cv. Xinhai21</strain>
        <tissue evidence="4">Leaf</tissue>
    </source>
</reference>
<feature type="chain" id="PRO_5015124144" evidence="3">
    <location>
        <begin position="26"/>
        <end position="164"/>
    </location>
</feature>
<keyword evidence="3" id="KW-0732">Signal</keyword>
<dbReference type="EMBL" id="KZ669962">
    <property type="protein sequence ID" value="PPR84225.1"/>
    <property type="molecule type" value="Genomic_DNA"/>
</dbReference>
<proteinExistence type="predicted"/>
<protein>
    <submittedName>
        <fullName evidence="4">Uncharacterized protein</fullName>
    </submittedName>
</protein>
<organism evidence="4 5">
    <name type="scientific">Gossypium barbadense</name>
    <name type="common">Sea Island cotton</name>
    <name type="synonym">Hibiscus barbadensis</name>
    <dbReference type="NCBI Taxonomy" id="3634"/>
    <lineage>
        <taxon>Eukaryota</taxon>
        <taxon>Viridiplantae</taxon>
        <taxon>Streptophyta</taxon>
        <taxon>Embryophyta</taxon>
        <taxon>Tracheophyta</taxon>
        <taxon>Spermatophyta</taxon>
        <taxon>Magnoliopsida</taxon>
        <taxon>eudicotyledons</taxon>
        <taxon>Gunneridae</taxon>
        <taxon>Pentapetalae</taxon>
        <taxon>rosids</taxon>
        <taxon>malvids</taxon>
        <taxon>Malvales</taxon>
        <taxon>Malvaceae</taxon>
        <taxon>Malvoideae</taxon>
        <taxon>Gossypium</taxon>
    </lineage>
</organism>
<sequence length="164" mass="19094">MLHSTTHISLSLSLFSCFSSMGTLSANSREENSLQKQQQRSNTNHTHRPNLNVLFLQPRLPINRPDEIILVPNDFQDPYLSSDDSEYESDEYFGDEDSKGNELEEVKQEIKLLQLRLFLNQELANMMMRLTENSFRLSQKLQLEISQFGQEIENLQRRMGQSVL</sequence>
<accession>A0A2P5VZI7</accession>
<feature type="region of interest" description="Disordered" evidence="2">
    <location>
        <begin position="28"/>
        <end position="50"/>
    </location>
</feature>
<evidence type="ECO:0000256" key="3">
    <source>
        <dbReference type="SAM" id="SignalP"/>
    </source>
</evidence>
<dbReference type="AlphaFoldDB" id="A0A2P5VZI7"/>